<evidence type="ECO:0000313" key="1">
    <source>
        <dbReference type="EMBL" id="KAH7431426.1"/>
    </source>
</evidence>
<sequence length="122" mass="13966">MHSSSRTSIKKSVAHQDSAAFTFLSSSSSFPRCPALHLQPKPVLPRCTEYTLICLDKARKKRKGALSGLSMILPLFNVDDLWLFYCRSGVSISMYFSAGRQTTYEIREWYIESLRRDGETHR</sequence>
<dbReference type="Proteomes" id="UP000825935">
    <property type="component" value="Chromosome 8"/>
</dbReference>
<keyword evidence="2" id="KW-1185">Reference proteome</keyword>
<reference evidence="1" key="1">
    <citation type="submission" date="2021-08" db="EMBL/GenBank/DDBJ databases">
        <title>WGS assembly of Ceratopteris richardii.</title>
        <authorList>
            <person name="Marchant D.B."/>
            <person name="Chen G."/>
            <person name="Jenkins J."/>
            <person name="Shu S."/>
            <person name="Leebens-Mack J."/>
            <person name="Grimwood J."/>
            <person name="Schmutz J."/>
            <person name="Soltis P."/>
            <person name="Soltis D."/>
            <person name="Chen Z.-H."/>
        </authorList>
    </citation>
    <scope>NUCLEOTIDE SEQUENCE</scope>
    <source>
        <strain evidence="1">Whitten #5841</strain>
        <tissue evidence="1">Leaf</tissue>
    </source>
</reference>
<protein>
    <submittedName>
        <fullName evidence="1">Uncharacterized protein</fullName>
    </submittedName>
</protein>
<comment type="caution">
    <text evidence="1">The sequence shown here is derived from an EMBL/GenBank/DDBJ whole genome shotgun (WGS) entry which is preliminary data.</text>
</comment>
<evidence type="ECO:0000313" key="2">
    <source>
        <dbReference type="Proteomes" id="UP000825935"/>
    </source>
</evidence>
<organism evidence="1 2">
    <name type="scientific">Ceratopteris richardii</name>
    <name type="common">Triangle waterfern</name>
    <dbReference type="NCBI Taxonomy" id="49495"/>
    <lineage>
        <taxon>Eukaryota</taxon>
        <taxon>Viridiplantae</taxon>
        <taxon>Streptophyta</taxon>
        <taxon>Embryophyta</taxon>
        <taxon>Tracheophyta</taxon>
        <taxon>Polypodiopsida</taxon>
        <taxon>Polypodiidae</taxon>
        <taxon>Polypodiales</taxon>
        <taxon>Pteridineae</taxon>
        <taxon>Pteridaceae</taxon>
        <taxon>Parkerioideae</taxon>
        <taxon>Ceratopteris</taxon>
    </lineage>
</organism>
<dbReference type="AlphaFoldDB" id="A0A8T2UBZ3"/>
<dbReference type="EMBL" id="CM035413">
    <property type="protein sequence ID" value="KAH7431426.1"/>
    <property type="molecule type" value="Genomic_DNA"/>
</dbReference>
<gene>
    <name evidence="1" type="ORF">KP509_08G047400</name>
</gene>
<proteinExistence type="predicted"/>
<accession>A0A8T2UBZ3</accession>
<name>A0A8T2UBZ3_CERRI</name>